<dbReference type="OMA" id="CATYTIE"/>
<comment type="similarity">
    <text evidence="1">Belongs to the DNA polymerase type-B family.</text>
</comment>
<evidence type="ECO:0000313" key="10">
    <source>
        <dbReference type="EMBL" id="EFP04245.1"/>
    </source>
</evidence>
<dbReference type="EMBL" id="DS268453">
    <property type="protein sequence ID" value="EFP04245.1"/>
    <property type="molecule type" value="Genomic_DNA"/>
</dbReference>
<reference evidence="10" key="1">
    <citation type="submission" date="2007-07" db="EMBL/GenBank/DDBJ databases">
        <title>PCAP assembly of the Caenorhabditis remanei genome.</title>
        <authorList>
            <consortium name="The Caenorhabditis remanei Sequencing Consortium"/>
            <person name="Wilson R.K."/>
        </authorList>
    </citation>
    <scope>NUCLEOTIDE SEQUENCE [LARGE SCALE GENOMIC DNA]</scope>
    <source>
        <strain evidence="10">PB4641</strain>
    </source>
</reference>
<dbReference type="GO" id="GO:0006260">
    <property type="term" value="P:DNA replication"/>
    <property type="evidence" value="ECO:0007669"/>
    <property type="project" value="UniProtKB-KW"/>
</dbReference>
<dbReference type="EC" id="2.7.7.7" evidence="2"/>
<organism evidence="11">
    <name type="scientific">Caenorhabditis remanei</name>
    <name type="common">Caenorhabditis vulgaris</name>
    <dbReference type="NCBI Taxonomy" id="31234"/>
    <lineage>
        <taxon>Eukaryota</taxon>
        <taxon>Metazoa</taxon>
        <taxon>Ecdysozoa</taxon>
        <taxon>Nematoda</taxon>
        <taxon>Chromadorea</taxon>
        <taxon>Rhabditida</taxon>
        <taxon>Rhabditina</taxon>
        <taxon>Rhabditomorpha</taxon>
        <taxon>Rhabditoidea</taxon>
        <taxon>Rhabditidae</taxon>
        <taxon>Peloderinae</taxon>
        <taxon>Caenorhabditis</taxon>
    </lineage>
</organism>
<evidence type="ECO:0000256" key="7">
    <source>
        <dbReference type="ARBA" id="ARBA00023125"/>
    </source>
</evidence>
<dbReference type="STRING" id="31234.E3ML01"/>
<evidence type="ECO:0000256" key="2">
    <source>
        <dbReference type="ARBA" id="ARBA00012417"/>
    </source>
</evidence>
<evidence type="ECO:0000256" key="1">
    <source>
        <dbReference type="ARBA" id="ARBA00005755"/>
    </source>
</evidence>
<dbReference type="SUPFAM" id="SSF56672">
    <property type="entry name" value="DNA/RNA polymerases"/>
    <property type="match status" value="1"/>
</dbReference>
<name>E3ML01_CAERE</name>
<dbReference type="GO" id="GO:0003887">
    <property type="term" value="F:DNA-directed DNA polymerase activity"/>
    <property type="evidence" value="ECO:0007669"/>
    <property type="project" value="UniProtKB-KW"/>
</dbReference>
<dbReference type="InParanoid" id="E3ML01"/>
<keyword evidence="6" id="KW-0239">DNA-directed DNA polymerase</keyword>
<dbReference type="PANTHER" id="PTHR33568:SF3">
    <property type="entry name" value="DNA-DIRECTED DNA POLYMERASE"/>
    <property type="match status" value="1"/>
</dbReference>
<dbReference type="Proteomes" id="UP000008281">
    <property type="component" value="Unassembled WGS sequence"/>
</dbReference>
<sequence>MFGGRTHPFQALTKACATYTIEYLDYCSLYPWTNMKGAYYPKGQPTMIRDNFKIIVKGKPIGYRGLAFCDVLPPSMGYEVKRIHEVWHWDDHKWFKGGFFEKFLAPLLKLKHEASGWPRPDMPAAEKQKHIDDILENDGILIDEANVAKNPALCQLAKLFLNSAWGKFAQNPLKTEIKMFDVNDGDAVFEFFNSKLHQPVSLDTFGSKHIIASREPPKKGLIGAKYTNIVYRSITTATARIRLDVSKKPKQARLIYVDGCAAHRKFSLIF</sequence>
<dbReference type="InterPro" id="IPR004868">
    <property type="entry name" value="DNA-dir_DNA_pol_B_mt/vir"/>
</dbReference>
<dbReference type="GO" id="GO:0003677">
    <property type="term" value="F:DNA binding"/>
    <property type="evidence" value="ECO:0007669"/>
    <property type="project" value="UniProtKB-KW"/>
</dbReference>
<feature type="domain" description="DNA-directed DNA polymerase family B mitochondria/virus" evidence="9">
    <location>
        <begin position="144"/>
        <end position="239"/>
    </location>
</feature>
<dbReference type="AlphaFoldDB" id="E3ML01"/>
<evidence type="ECO:0000313" key="11">
    <source>
        <dbReference type="Proteomes" id="UP000008281"/>
    </source>
</evidence>
<proteinExistence type="inferred from homology"/>
<dbReference type="Pfam" id="PF03175">
    <property type="entry name" value="DNA_pol_B_2"/>
    <property type="match status" value="1"/>
</dbReference>
<comment type="catalytic activity">
    <reaction evidence="8">
        <text>DNA(n) + a 2'-deoxyribonucleoside 5'-triphosphate = DNA(n+1) + diphosphate</text>
        <dbReference type="Rhea" id="RHEA:22508"/>
        <dbReference type="Rhea" id="RHEA-COMP:17339"/>
        <dbReference type="Rhea" id="RHEA-COMP:17340"/>
        <dbReference type="ChEBI" id="CHEBI:33019"/>
        <dbReference type="ChEBI" id="CHEBI:61560"/>
        <dbReference type="ChEBI" id="CHEBI:173112"/>
        <dbReference type="EC" id="2.7.7.7"/>
    </reaction>
</comment>
<keyword evidence="4" id="KW-0548">Nucleotidyltransferase</keyword>
<evidence type="ECO:0000256" key="3">
    <source>
        <dbReference type="ARBA" id="ARBA00022679"/>
    </source>
</evidence>
<keyword evidence="5" id="KW-0235">DNA replication</keyword>
<dbReference type="HOGENOM" id="CLU_1031496_0_0_1"/>
<evidence type="ECO:0000259" key="9">
    <source>
        <dbReference type="Pfam" id="PF03175"/>
    </source>
</evidence>
<evidence type="ECO:0000256" key="4">
    <source>
        <dbReference type="ARBA" id="ARBA00022695"/>
    </source>
</evidence>
<dbReference type="Gene3D" id="1.10.287.690">
    <property type="entry name" value="Helix hairpin bin"/>
    <property type="match status" value="1"/>
</dbReference>
<protein>
    <recommendedName>
        <fullName evidence="2">DNA-directed DNA polymerase</fullName>
        <ecNumber evidence="2">2.7.7.7</ecNumber>
    </recommendedName>
</protein>
<dbReference type="OrthoDB" id="5876545at2759"/>
<evidence type="ECO:0000256" key="8">
    <source>
        <dbReference type="ARBA" id="ARBA00049244"/>
    </source>
</evidence>
<dbReference type="GO" id="GO:0000166">
    <property type="term" value="F:nucleotide binding"/>
    <property type="evidence" value="ECO:0007669"/>
    <property type="project" value="InterPro"/>
</dbReference>
<dbReference type="PANTHER" id="PTHR33568">
    <property type="entry name" value="DNA POLYMERASE"/>
    <property type="match status" value="1"/>
</dbReference>
<gene>
    <name evidence="10" type="ORF">CRE_26640</name>
</gene>
<keyword evidence="7" id="KW-0238">DNA-binding</keyword>
<dbReference type="InterPro" id="IPR043502">
    <property type="entry name" value="DNA/RNA_pol_sf"/>
</dbReference>
<keyword evidence="11" id="KW-1185">Reference proteome</keyword>
<accession>E3ML01</accession>
<evidence type="ECO:0000256" key="6">
    <source>
        <dbReference type="ARBA" id="ARBA00022932"/>
    </source>
</evidence>
<keyword evidence="3" id="KW-0808">Transferase</keyword>
<evidence type="ECO:0000256" key="5">
    <source>
        <dbReference type="ARBA" id="ARBA00022705"/>
    </source>
</evidence>